<sequence length="193" mass="21653">MGLIAQAIKSAEPCKFSIEFLSMGVWTVAAQQNIGAKKVSKAEYSIEIHPFDFDSPQNPVVIKVATGQCNTDVNNYAILGINRTDDSAPESFFTIDKPIVPQFRNDCLSFIRSVDPITDRERGAAEWKPSIGPNGPELLFVQMNNTHIERMGTAHHLRCDVARPASENWACINSNTEKTKLKRRHMKQLSRCY</sequence>
<keyword evidence="2" id="KW-1185">Reference proteome</keyword>
<dbReference type="OrthoDB" id="408631at2759"/>
<evidence type="ECO:0000313" key="1">
    <source>
        <dbReference type="EMBL" id="OHF04240.1"/>
    </source>
</evidence>
<evidence type="ECO:0000313" key="2">
    <source>
        <dbReference type="Proteomes" id="UP000176998"/>
    </source>
</evidence>
<dbReference type="Proteomes" id="UP000176998">
    <property type="component" value="Unassembled WGS sequence"/>
</dbReference>
<name>A0A1G4BS75_9PEZI</name>
<dbReference type="GeneID" id="34553746"/>
<dbReference type="EMBL" id="MJBS01000003">
    <property type="protein sequence ID" value="OHF04240.1"/>
    <property type="molecule type" value="Genomic_DNA"/>
</dbReference>
<gene>
    <name evidence="1" type="ORF">CORC01_00579</name>
</gene>
<dbReference type="AlphaFoldDB" id="A0A1G4BS75"/>
<organism evidence="1 2">
    <name type="scientific">Colletotrichum orchidophilum</name>
    <dbReference type="NCBI Taxonomy" id="1209926"/>
    <lineage>
        <taxon>Eukaryota</taxon>
        <taxon>Fungi</taxon>
        <taxon>Dikarya</taxon>
        <taxon>Ascomycota</taxon>
        <taxon>Pezizomycotina</taxon>
        <taxon>Sordariomycetes</taxon>
        <taxon>Hypocreomycetidae</taxon>
        <taxon>Glomerellales</taxon>
        <taxon>Glomerellaceae</taxon>
        <taxon>Colletotrichum</taxon>
    </lineage>
</organism>
<accession>A0A1G4BS75</accession>
<dbReference type="RefSeq" id="XP_022481375.1">
    <property type="nucleotide sequence ID" value="XM_022612236.1"/>
</dbReference>
<comment type="caution">
    <text evidence="1">The sequence shown here is derived from an EMBL/GenBank/DDBJ whole genome shotgun (WGS) entry which is preliminary data.</text>
</comment>
<dbReference type="STRING" id="1209926.A0A1G4BS75"/>
<proteinExistence type="predicted"/>
<reference evidence="1 2" key="1">
    <citation type="submission" date="2016-09" db="EMBL/GenBank/DDBJ databases">
        <authorList>
            <person name="Capua I."/>
            <person name="De Benedictis P."/>
            <person name="Joannis T."/>
            <person name="Lombin L.H."/>
            <person name="Cattoli G."/>
        </authorList>
    </citation>
    <scope>NUCLEOTIDE SEQUENCE [LARGE SCALE GENOMIC DNA]</scope>
    <source>
        <strain evidence="1 2">IMI 309357</strain>
    </source>
</reference>
<protein>
    <submittedName>
        <fullName evidence="1">Carboxylesterase</fullName>
    </submittedName>
</protein>